<evidence type="ECO:0000256" key="1">
    <source>
        <dbReference type="SAM" id="MobiDB-lite"/>
    </source>
</evidence>
<dbReference type="InterPro" id="IPR052998">
    <property type="entry name" value="Hetero-Diels-Alderase-like"/>
</dbReference>
<feature type="compositionally biased region" description="Polar residues" evidence="1">
    <location>
        <begin position="93"/>
        <end position="108"/>
    </location>
</feature>
<dbReference type="InterPro" id="IPR011042">
    <property type="entry name" value="6-blade_b-propeller_TolB-like"/>
</dbReference>
<dbReference type="Proteomes" id="UP000775872">
    <property type="component" value="Unassembled WGS sequence"/>
</dbReference>
<keyword evidence="3" id="KW-1185">Reference proteome</keyword>
<dbReference type="PANTHER" id="PTHR42060:SF1">
    <property type="entry name" value="NHL REPEAT-CONTAINING PROTEIN"/>
    <property type="match status" value="1"/>
</dbReference>
<dbReference type="EMBL" id="CABFOC020000035">
    <property type="protein sequence ID" value="CAH0050355.1"/>
    <property type="molecule type" value="Genomic_DNA"/>
</dbReference>
<dbReference type="OrthoDB" id="9977941at2759"/>
<dbReference type="SUPFAM" id="SSF63829">
    <property type="entry name" value="Calcium-dependent phosphotriesterase"/>
    <property type="match status" value="1"/>
</dbReference>
<evidence type="ECO:0000313" key="3">
    <source>
        <dbReference type="Proteomes" id="UP000775872"/>
    </source>
</evidence>
<proteinExistence type="predicted"/>
<organism evidence="2 3">
    <name type="scientific">Clonostachys solani</name>
    <dbReference type="NCBI Taxonomy" id="160281"/>
    <lineage>
        <taxon>Eukaryota</taxon>
        <taxon>Fungi</taxon>
        <taxon>Dikarya</taxon>
        <taxon>Ascomycota</taxon>
        <taxon>Pezizomycotina</taxon>
        <taxon>Sordariomycetes</taxon>
        <taxon>Hypocreomycetidae</taxon>
        <taxon>Hypocreales</taxon>
        <taxon>Bionectriaceae</taxon>
        <taxon>Clonostachys</taxon>
    </lineage>
</organism>
<dbReference type="AlphaFoldDB" id="A0A9N9Z6P8"/>
<protein>
    <submittedName>
        <fullName evidence="2">Uncharacterized protein</fullName>
    </submittedName>
</protein>
<name>A0A9N9Z6P8_9HYPO</name>
<feature type="region of interest" description="Disordered" evidence="1">
    <location>
        <begin position="1"/>
        <end position="52"/>
    </location>
</feature>
<gene>
    <name evidence="2" type="ORF">CSOL1703_00002327</name>
</gene>
<dbReference type="Gene3D" id="2.120.10.30">
    <property type="entry name" value="TolB, C-terminal domain"/>
    <property type="match status" value="1"/>
</dbReference>
<dbReference type="PANTHER" id="PTHR42060">
    <property type="entry name" value="NHL REPEAT-CONTAINING PROTEIN-RELATED"/>
    <property type="match status" value="1"/>
</dbReference>
<feature type="compositionally biased region" description="Polar residues" evidence="1">
    <location>
        <begin position="14"/>
        <end position="28"/>
    </location>
</feature>
<accession>A0A9N9Z6P8</accession>
<feature type="compositionally biased region" description="Polar residues" evidence="1">
    <location>
        <begin position="42"/>
        <end position="52"/>
    </location>
</feature>
<evidence type="ECO:0000313" key="2">
    <source>
        <dbReference type="EMBL" id="CAH0050355.1"/>
    </source>
</evidence>
<feature type="region of interest" description="Disordered" evidence="1">
    <location>
        <begin position="89"/>
        <end position="112"/>
    </location>
</feature>
<sequence>MAISSDKIPANGAGISTTGVNGHFNNVQPDGRVSEENHGQIPETNGSSDSTVKSGLQDIILIDELPRETWSMGAAIRPNGDMLLPRLNGPELFSTQHPKTHSNRSPSSEPKLIHSFPDATSVFNICRLKNTGREEYAVLTAIVDLETPEVYNTAVWRVVPSTGDATEEIKPEVTKIADIPEAQLCIGMTSASDRILLVADSGAGCIYRVDVETGTLSIFHGDESMRPATKKDALGISRIRILGNYLFYTNTSRGTFCRLPVRWTEDGQDLEPAGACETVARGLANADGMVITRDGAAAYIDSYISGTLWKVEIDFETGSGVVHTLRERIPDPTGMELVYAEQDQEPTLFVVCCGCLGQEWRDRVGAKWLDMLHVDRSIKVTVEIFITYEPNPDYILGECEN</sequence>
<reference evidence="3" key="1">
    <citation type="submission" date="2019-06" db="EMBL/GenBank/DDBJ databases">
        <authorList>
            <person name="Broberg M."/>
        </authorList>
    </citation>
    <scope>NUCLEOTIDE SEQUENCE [LARGE SCALE GENOMIC DNA]</scope>
</reference>
<comment type="caution">
    <text evidence="2">The sequence shown here is derived from an EMBL/GenBank/DDBJ whole genome shotgun (WGS) entry which is preliminary data.</text>
</comment>
<reference evidence="2 3" key="2">
    <citation type="submission" date="2021-10" db="EMBL/GenBank/DDBJ databases">
        <authorList>
            <person name="Piombo E."/>
        </authorList>
    </citation>
    <scope>NUCLEOTIDE SEQUENCE [LARGE SCALE GENOMIC DNA]</scope>
</reference>